<dbReference type="eggNOG" id="COG1913">
    <property type="taxonomic scope" value="Bacteria"/>
</dbReference>
<dbReference type="STRING" id="247490.KSU1_D0455"/>
<dbReference type="CDD" id="cd11375">
    <property type="entry name" value="Peptidase_M54"/>
    <property type="match status" value="1"/>
</dbReference>
<gene>
    <name evidence="7" type="ORF">KSU1_D0455</name>
</gene>
<evidence type="ECO:0000256" key="1">
    <source>
        <dbReference type="ARBA" id="ARBA00001947"/>
    </source>
</evidence>
<accession>I3IPW9</accession>
<dbReference type="GO" id="GO:0008237">
    <property type="term" value="F:metallopeptidase activity"/>
    <property type="evidence" value="ECO:0007669"/>
    <property type="project" value="UniProtKB-KW"/>
</dbReference>
<dbReference type="GO" id="GO:0006508">
    <property type="term" value="P:proteolysis"/>
    <property type="evidence" value="ECO:0007669"/>
    <property type="project" value="UniProtKB-KW"/>
</dbReference>
<comment type="cofactor">
    <cofactor evidence="1">
        <name>Zn(2+)</name>
        <dbReference type="ChEBI" id="CHEBI:29105"/>
    </cofactor>
</comment>
<keyword evidence="8" id="KW-1185">Reference proteome</keyword>
<dbReference type="PANTHER" id="PTHR15910">
    <property type="entry name" value="ARCHAEMETZINCIN"/>
    <property type="match status" value="1"/>
</dbReference>
<evidence type="ECO:0000256" key="6">
    <source>
        <dbReference type="ARBA" id="ARBA00023049"/>
    </source>
</evidence>
<proteinExistence type="predicted"/>
<sequence>MPKNNKLFLERILKEAIHEIGHTYGLAHCDNPKCIMHFSNSLKDTDTKEPGFCFRCNMKIK</sequence>
<evidence type="ECO:0000256" key="3">
    <source>
        <dbReference type="ARBA" id="ARBA00022723"/>
    </source>
</evidence>
<name>I3IPW9_9BACT</name>
<comment type="caution">
    <text evidence="7">The sequence shown here is derived from an EMBL/GenBank/DDBJ whole genome shotgun (WGS) entry which is preliminary data.</text>
</comment>
<dbReference type="Gene3D" id="3.40.390.10">
    <property type="entry name" value="Collagenase (Catalytic Domain)"/>
    <property type="match status" value="1"/>
</dbReference>
<dbReference type="MEROPS" id="M54.001"/>
<reference evidence="7 8" key="1">
    <citation type="journal article" date="2012" name="FEBS Lett.">
        <title>Anammox organism KSU-1 expresses a NirK-type copper-containing nitrite reductase instead of a NirS-type with cytochrome cd1.</title>
        <authorList>
            <person name="Hira D."/>
            <person name="Toh H."/>
            <person name="Migita C.T."/>
            <person name="Okubo H."/>
            <person name="Nishiyama T."/>
            <person name="Hattori M."/>
            <person name="Furukawa K."/>
            <person name="Fujii T."/>
        </authorList>
    </citation>
    <scope>NUCLEOTIDE SEQUENCE [LARGE SCALE GENOMIC DNA]</scope>
</reference>
<dbReference type="InterPro" id="IPR024079">
    <property type="entry name" value="MetalloPept_cat_dom_sf"/>
</dbReference>
<organism evidence="7 8">
    <name type="scientific">Candidatus Jettenia caeni</name>
    <dbReference type="NCBI Taxonomy" id="247490"/>
    <lineage>
        <taxon>Bacteria</taxon>
        <taxon>Pseudomonadati</taxon>
        <taxon>Planctomycetota</taxon>
        <taxon>Candidatus Brocadiia</taxon>
        <taxon>Candidatus Brocadiales</taxon>
        <taxon>Candidatus Brocadiaceae</taxon>
        <taxon>Candidatus Jettenia</taxon>
    </lineage>
</organism>
<evidence type="ECO:0000256" key="4">
    <source>
        <dbReference type="ARBA" id="ARBA00022801"/>
    </source>
</evidence>
<dbReference type="InterPro" id="IPR012962">
    <property type="entry name" value="Pept_M54_archaemetzincn"/>
</dbReference>
<dbReference type="SUPFAM" id="SSF55486">
    <property type="entry name" value="Metalloproteases ('zincins'), catalytic domain"/>
    <property type="match status" value="1"/>
</dbReference>
<dbReference type="Pfam" id="PF07998">
    <property type="entry name" value="Peptidase_M54"/>
    <property type="match status" value="1"/>
</dbReference>
<keyword evidence="4" id="KW-0378">Hydrolase</keyword>
<evidence type="ECO:0000313" key="8">
    <source>
        <dbReference type="Proteomes" id="UP000002985"/>
    </source>
</evidence>
<evidence type="ECO:0000256" key="5">
    <source>
        <dbReference type="ARBA" id="ARBA00022833"/>
    </source>
</evidence>
<keyword evidence="5" id="KW-0862">Zinc</keyword>
<dbReference type="AlphaFoldDB" id="I3IPW9"/>
<protein>
    <submittedName>
        <fullName evidence="7">Peptidase</fullName>
    </submittedName>
</protein>
<keyword evidence="3" id="KW-0479">Metal-binding</keyword>
<dbReference type="PANTHER" id="PTHR15910:SF1">
    <property type="entry name" value="ARCHAEMETZINCIN-2"/>
    <property type="match status" value="1"/>
</dbReference>
<keyword evidence="2" id="KW-0645">Protease</keyword>
<dbReference type="Proteomes" id="UP000002985">
    <property type="component" value="Unassembled WGS sequence"/>
</dbReference>
<keyword evidence="6" id="KW-0482">Metalloprotease</keyword>
<dbReference type="GO" id="GO:0046872">
    <property type="term" value="F:metal ion binding"/>
    <property type="evidence" value="ECO:0007669"/>
    <property type="project" value="UniProtKB-KW"/>
</dbReference>
<evidence type="ECO:0000256" key="2">
    <source>
        <dbReference type="ARBA" id="ARBA00022670"/>
    </source>
</evidence>
<evidence type="ECO:0000313" key="7">
    <source>
        <dbReference type="EMBL" id="GAB63764.1"/>
    </source>
</evidence>
<dbReference type="EMBL" id="BAFH01000004">
    <property type="protein sequence ID" value="GAB63764.1"/>
    <property type="molecule type" value="Genomic_DNA"/>
</dbReference>